<keyword evidence="1" id="KW-1133">Transmembrane helix</keyword>
<dbReference type="AlphaFoldDB" id="A0A1B7NEJ2"/>
<evidence type="ECO:0000313" key="3">
    <source>
        <dbReference type="Proteomes" id="UP000092154"/>
    </source>
</evidence>
<dbReference type="EMBL" id="KV448141">
    <property type="protein sequence ID" value="OAX43275.1"/>
    <property type="molecule type" value="Genomic_DNA"/>
</dbReference>
<gene>
    <name evidence="2" type="ORF">K503DRAFT_200671</name>
</gene>
<keyword evidence="3" id="KW-1185">Reference proteome</keyword>
<proteinExistence type="predicted"/>
<name>A0A1B7NEJ2_9AGAM</name>
<protein>
    <submittedName>
        <fullName evidence="2">Uncharacterized protein</fullName>
    </submittedName>
</protein>
<feature type="transmembrane region" description="Helical" evidence="1">
    <location>
        <begin position="66"/>
        <end position="84"/>
    </location>
</feature>
<keyword evidence="1" id="KW-0472">Membrane</keyword>
<accession>A0A1B7NEJ2</accession>
<organism evidence="2 3">
    <name type="scientific">Rhizopogon vinicolor AM-OR11-026</name>
    <dbReference type="NCBI Taxonomy" id="1314800"/>
    <lineage>
        <taxon>Eukaryota</taxon>
        <taxon>Fungi</taxon>
        <taxon>Dikarya</taxon>
        <taxon>Basidiomycota</taxon>
        <taxon>Agaricomycotina</taxon>
        <taxon>Agaricomycetes</taxon>
        <taxon>Agaricomycetidae</taxon>
        <taxon>Boletales</taxon>
        <taxon>Suillineae</taxon>
        <taxon>Rhizopogonaceae</taxon>
        <taxon>Rhizopogon</taxon>
    </lineage>
</organism>
<feature type="transmembrane region" description="Helical" evidence="1">
    <location>
        <begin position="12"/>
        <end position="33"/>
    </location>
</feature>
<keyword evidence="1" id="KW-0812">Transmembrane</keyword>
<dbReference type="Proteomes" id="UP000092154">
    <property type="component" value="Unassembled WGS sequence"/>
</dbReference>
<sequence length="88" mass="10031">MSISSHPGFRRSRFSLLGLGLDCQILYYLSIYLPGDLDALFLLWSWGDDAHYGTYRDRPQCPPVDAMLGIGGGSFFQCFFLSLMDRQR</sequence>
<reference evidence="2 3" key="1">
    <citation type="submission" date="2016-06" db="EMBL/GenBank/DDBJ databases">
        <title>Comparative genomics of the ectomycorrhizal sister species Rhizopogon vinicolor and Rhizopogon vesiculosus (Basidiomycota: Boletales) reveals a divergence of the mating type B locus.</title>
        <authorList>
            <consortium name="DOE Joint Genome Institute"/>
            <person name="Mujic A.B."/>
            <person name="Kuo A."/>
            <person name="Tritt A."/>
            <person name="Lipzen A."/>
            <person name="Chen C."/>
            <person name="Johnson J."/>
            <person name="Sharma A."/>
            <person name="Barry K."/>
            <person name="Grigoriev I.V."/>
            <person name="Spatafora J.W."/>
        </authorList>
    </citation>
    <scope>NUCLEOTIDE SEQUENCE [LARGE SCALE GENOMIC DNA]</scope>
    <source>
        <strain evidence="2 3">AM-OR11-026</strain>
    </source>
</reference>
<evidence type="ECO:0000313" key="2">
    <source>
        <dbReference type="EMBL" id="OAX43275.1"/>
    </source>
</evidence>
<evidence type="ECO:0000256" key="1">
    <source>
        <dbReference type="SAM" id="Phobius"/>
    </source>
</evidence>
<dbReference type="InParanoid" id="A0A1B7NEJ2"/>